<keyword evidence="1" id="KW-0812">Transmembrane</keyword>
<dbReference type="GeneID" id="93336422"/>
<organism evidence="2 3">
    <name type="scientific">Hungatella hathewayi</name>
    <dbReference type="NCBI Taxonomy" id="154046"/>
    <lineage>
        <taxon>Bacteria</taxon>
        <taxon>Bacillati</taxon>
        <taxon>Bacillota</taxon>
        <taxon>Clostridia</taxon>
        <taxon>Lachnospirales</taxon>
        <taxon>Lachnospiraceae</taxon>
        <taxon>Hungatella</taxon>
    </lineage>
</organism>
<gene>
    <name evidence="2" type="ORF">DWX41_02850</name>
</gene>
<evidence type="ECO:0000256" key="1">
    <source>
        <dbReference type="SAM" id="Phobius"/>
    </source>
</evidence>
<feature type="transmembrane region" description="Helical" evidence="1">
    <location>
        <begin position="81"/>
        <end position="109"/>
    </location>
</feature>
<dbReference type="EMBL" id="QVIA01000002">
    <property type="protein sequence ID" value="RGC35140.1"/>
    <property type="molecule type" value="Genomic_DNA"/>
</dbReference>
<dbReference type="AlphaFoldDB" id="A0A3E2X1S2"/>
<protein>
    <submittedName>
        <fullName evidence="2">Uncharacterized protein</fullName>
    </submittedName>
</protein>
<sequence>MKCPKCGNELRAAKNKEGYYVCDACDSYYKKRSNDACEKPKEKKINVCVLISLIFGVLYLIYCAFYWSGTISDTVGTAQKVGVAIATTLVIPHIAMTALAVVFNALGLFMNKWGFVLTGAILYAVALILFPIYFIFVIVEMILSFVGFAQMKKDK</sequence>
<feature type="transmembrane region" description="Helical" evidence="1">
    <location>
        <begin position="47"/>
        <end position="69"/>
    </location>
</feature>
<evidence type="ECO:0000313" key="3">
    <source>
        <dbReference type="Proteomes" id="UP000261111"/>
    </source>
</evidence>
<reference evidence="2 3" key="1">
    <citation type="submission" date="2018-08" db="EMBL/GenBank/DDBJ databases">
        <title>A genome reference for cultivated species of the human gut microbiota.</title>
        <authorList>
            <person name="Zou Y."/>
            <person name="Xue W."/>
            <person name="Luo G."/>
        </authorList>
    </citation>
    <scope>NUCLEOTIDE SEQUENCE [LARGE SCALE GENOMIC DNA]</scope>
    <source>
        <strain evidence="2 3">AF19-21</strain>
    </source>
</reference>
<name>A0A3E2X1S2_9FIRM</name>
<keyword evidence="1" id="KW-1133">Transmembrane helix</keyword>
<comment type="caution">
    <text evidence="2">The sequence shown here is derived from an EMBL/GenBank/DDBJ whole genome shotgun (WGS) entry which is preliminary data.</text>
</comment>
<evidence type="ECO:0000313" key="2">
    <source>
        <dbReference type="EMBL" id="RGC35140.1"/>
    </source>
</evidence>
<feature type="transmembrane region" description="Helical" evidence="1">
    <location>
        <begin position="121"/>
        <end position="149"/>
    </location>
</feature>
<keyword evidence="1" id="KW-0472">Membrane</keyword>
<dbReference type="Proteomes" id="UP000261111">
    <property type="component" value="Unassembled WGS sequence"/>
</dbReference>
<dbReference type="RefSeq" id="WP_117440618.1">
    <property type="nucleotide sequence ID" value="NZ_QVIA01000002.1"/>
</dbReference>
<accession>A0A3E2X1S2</accession>
<proteinExistence type="predicted"/>